<dbReference type="GO" id="GO:0003677">
    <property type="term" value="F:DNA binding"/>
    <property type="evidence" value="ECO:0007669"/>
    <property type="project" value="UniProtKB-KW"/>
</dbReference>
<dbReference type="Gene3D" id="1.10.10.10">
    <property type="entry name" value="Winged helix-like DNA-binding domain superfamily/Winged helix DNA-binding domain"/>
    <property type="match status" value="1"/>
</dbReference>
<name>A0A9X3UJ61_9HYPH</name>
<dbReference type="Proteomes" id="UP001151234">
    <property type="component" value="Unassembled WGS sequence"/>
</dbReference>
<dbReference type="EMBL" id="JAPJZI010000001">
    <property type="protein sequence ID" value="MDA5400122.1"/>
    <property type="molecule type" value="Genomic_DNA"/>
</dbReference>
<dbReference type="InterPro" id="IPR004839">
    <property type="entry name" value="Aminotransferase_I/II_large"/>
</dbReference>
<dbReference type="SUPFAM" id="SSF53383">
    <property type="entry name" value="PLP-dependent transferases"/>
    <property type="match status" value="1"/>
</dbReference>
<organism evidence="7 8">
    <name type="scientific">Hoeflea prorocentri</name>
    <dbReference type="NCBI Taxonomy" id="1922333"/>
    <lineage>
        <taxon>Bacteria</taxon>
        <taxon>Pseudomonadati</taxon>
        <taxon>Pseudomonadota</taxon>
        <taxon>Alphaproteobacteria</taxon>
        <taxon>Hyphomicrobiales</taxon>
        <taxon>Rhizobiaceae</taxon>
        <taxon>Hoeflea</taxon>
    </lineage>
</organism>
<gene>
    <name evidence="7" type="ORF">OQ273_16190</name>
</gene>
<keyword evidence="8" id="KW-1185">Reference proteome</keyword>
<comment type="caution">
    <text evidence="7">The sequence shown here is derived from an EMBL/GenBank/DDBJ whole genome shotgun (WGS) entry which is preliminary data.</text>
</comment>
<dbReference type="CDD" id="cd07377">
    <property type="entry name" value="WHTH_GntR"/>
    <property type="match status" value="1"/>
</dbReference>
<dbReference type="PANTHER" id="PTHR46577:SF1">
    <property type="entry name" value="HTH-TYPE TRANSCRIPTIONAL REGULATORY PROTEIN GABR"/>
    <property type="match status" value="1"/>
</dbReference>
<dbReference type="Pfam" id="PF00155">
    <property type="entry name" value="Aminotran_1_2"/>
    <property type="match status" value="1"/>
</dbReference>
<dbReference type="SUPFAM" id="SSF46785">
    <property type="entry name" value="Winged helix' DNA-binding domain"/>
    <property type="match status" value="1"/>
</dbReference>
<dbReference type="AlphaFoldDB" id="A0A9X3UJ61"/>
<evidence type="ECO:0000256" key="5">
    <source>
        <dbReference type="ARBA" id="ARBA00023163"/>
    </source>
</evidence>
<keyword evidence="4" id="KW-0238">DNA-binding</keyword>
<protein>
    <submittedName>
        <fullName evidence="7">PLP-dependent aminotransferase family protein</fullName>
    </submittedName>
</protein>
<dbReference type="InterPro" id="IPR051446">
    <property type="entry name" value="HTH_trans_reg/aminotransferase"/>
</dbReference>
<evidence type="ECO:0000259" key="6">
    <source>
        <dbReference type="PROSITE" id="PS50949"/>
    </source>
</evidence>
<keyword evidence="7" id="KW-0808">Transferase</keyword>
<dbReference type="GO" id="GO:0008483">
    <property type="term" value="F:transaminase activity"/>
    <property type="evidence" value="ECO:0007669"/>
    <property type="project" value="UniProtKB-KW"/>
</dbReference>
<evidence type="ECO:0000256" key="2">
    <source>
        <dbReference type="ARBA" id="ARBA00022898"/>
    </source>
</evidence>
<proteinExistence type="inferred from homology"/>
<dbReference type="GO" id="GO:0003700">
    <property type="term" value="F:DNA-binding transcription factor activity"/>
    <property type="evidence" value="ECO:0007669"/>
    <property type="project" value="InterPro"/>
</dbReference>
<keyword evidence="3" id="KW-0805">Transcription regulation</keyword>
<sequence>MADTNYPLDLLRLDKSSAEPLHLQIRNGLRAMILDGRLKSRTRVPSIRNLARTLQVSRNTVVSAIDQLVAEGYLESRPGAGCWVTDTHALSSVGIRARAGGSMPSLSTRGDLMSRQALIQGQPHQAAFHPGVPETESFPFKVWGRILKRKSASSGDDLFGYHTIAGLYDLRVAIAEYLTVSRGLNCVADQIVPTTGAQAALDFLARMLIDEQDAVMMENPGFLGARSAFLAAGARLVELPVDECGWHPVQRPPNHPKLIYLTPSCQHPLGMTMPLEQRLEILEIARRDEAWIIEDDYDGEYNFFGDPVPAMQGLVEDAPVIYVGTFSKVLFPSLRIGYAVVPPDLAKKARAVLSFTGQHPSLVLQATLAEFMSAGHFSRHLNRMRRLYARRRKAFLEFCDTYVSEWLKPLDERTGIQIACKAVVPMDDLGIAAQAADRGLSLVPLSYYGLAGSAKSGFVMGYAAVPEDKMEEAFKTLRSVLSGEV</sequence>
<keyword evidence="5" id="KW-0804">Transcription</keyword>
<dbReference type="PANTHER" id="PTHR46577">
    <property type="entry name" value="HTH-TYPE TRANSCRIPTIONAL REGULATORY PROTEIN GABR"/>
    <property type="match status" value="1"/>
</dbReference>
<dbReference type="PRINTS" id="PR00035">
    <property type="entry name" value="HTHGNTR"/>
</dbReference>
<evidence type="ECO:0000313" key="8">
    <source>
        <dbReference type="Proteomes" id="UP001151234"/>
    </source>
</evidence>
<evidence type="ECO:0000313" key="7">
    <source>
        <dbReference type="EMBL" id="MDA5400122.1"/>
    </source>
</evidence>
<dbReference type="CDD" id="cd00609">
    <property type="entry name" value="AAT_like"/>
    <property type="match status" value="1"/>
</dbReference>
<reference evidence="7" key="1">
    <citation type="submission" date="2022-11" db="EMBL/GenBank/DDBJ databases">
        <title>Draft genome sequence of Hoeflea poritis E7-10 and Hoeflea prorocentri PM5-8, separated from scleractinian coral Porites lutea and marine dinoflagellate.</title>
        <authorList>
            <person name="Zhang G."/>
            <person name="Wei Q."/>
            <person name="Cai L."/>
        </authorList>
    </citation>
    <scope>NUCLEOTIDE SEQUENCE</scope>
    <source>
        <strain evidence="7">PM5-8</strain>
    </source>
</reference>
<dbReference type="InterPro" id="IPR015421">
    <property type="entry name" value="PyrdxlP-dep_Trfase_major"/>
</dbReference>
<evidence type="ECO:0000256" key="4">
    <source>
        <dbReference type="ARBA" id="ARBA00023125"/>
    </source>
</evidence>
<dbReference type="RefSeq" id="WP_267991528.1">
    <property type="nucleotide sequence ID" value="NZ_JAPJZI010000001.1"/>
</dbReference>
<evidence type="ECO:0000256" key="3">
    <source>
        <dbReference type="ARBA" id="ARBA00023015"/>
    </source>
</evidence>
<dbReference type="GO" id="GO:0030170">
    <property type="term" value="F:pyridoxal phosphate binding"/>
    <property type="evidence" value="ECO:0007669"/>
    <property type="project" value="InterPro"/>
</dbReference>
<keyword evidence="7" id="KW-0032">Aminotransferase</keyword>
<accession>A0A9X3UJ61</accession>
<dbReference type="Gene3D" id="3.40.640.10">
    <property type="entry name" value="Type I PLP-dependent aspartate aminotransferase-like (Major domain)"/>
    <property type="match status" value="1"/>
</dbReference>
<feature type="domain" description="HTH gntR-type" evidence="6">
    <location>
        <begin position="19"/>
        <end position="87"/>
    </location>
</feature>
<dbReference type="InterPro" id="IPR015424">
    <property type="entry name" value="PyrdxlP-dep_Trfase"/>
</dbReference>
<evidence type="ECO:0000256" key="1">
    <source>
        <dbReference type="ARBA" id="ARBA00005384"/>
    </source>
</evidence>
<comment type="similarity">
    <text evidence="1">In the C-terminal section; belongs to the class-I pyridoxal-phosphate-dependent aminotransferase family.</text>
</comment>
<keyword evidence="2" id="KW-0663">Pyridoxal phosphate</keyword>
<dbReference type="SMART" id="SM00345">
    <property type="entry name" value="HTH_GNTR"/>
    <property type="match status" value="1"/>
</dbReference>
<dbReference type="InterPro" id="IPR036388">
    <property type="entry name" value="WH-like_DNA-bd_sf"/>
</dbReference>
<dbReference type="InterPro" id="IPR036390">
    <property type="entry name" value="WH_DNA-bd_sf"/>
</dbReference>
<dbReference type="PROSITE" id="PS50949">
    <property type="entry name" value="HTH_GNTR"/>
    <property type="match status" value="1"/>
</dbReference>
<dbReference type="Pfam" id="PF00392">
    <property type="entry name" value="GntR"/>
    <property type="match status" value="1"/>
</dbReference>
<dbReference type="InterPro" id="IPR000524">
    <property type="entry name" value="Tscrpt_reg_HTH_GntR"/>
</dbReference>